<evidence type="ECO:0000313" key="1">
    <source>
        <dbReference type="EMBL" id="KAI8553357.1"/>
    </source>
</evidence>
<sequence length="81" mass="8542">MKRENASDTAKIINATSWWKSGRPVLPLLPPGTVIAAAKTIVTMSAAGTVHKLAVSFIHFPPSATNSMCFFVNTISGISPS</sequence>
<name>A0ACC0NJ23_RHOML</name>
<reference evidence="1" key="1">
    <citation type="submission" date="2022-02" db="EMBL/GenBank/DDBJ databases">
        <title>Plant Genome Project.</title>
        <authorList>
            <person name="Zhang R.-G."/>
        </authorList>
    </citation>
    <scope>NUCLEOTIDE SEQUENCE</scope>
    <source>
        <strain evidence="1">AT1</strain>
    </source>
</reference>
<gene>
    <name evidence="1" type="ORF">RHMOL_Rhmol05G0009100</name>
</gene>
<dbReference type="EMBL" id="CM046392">
    <property type="protein sequence ID" value="KAI8553357.1"/>
    <property type="molecule type" value="Genomic_DNA"/>
</dbReference>
<comment type="caution">
    <text evidence="1">The sequence shown here is derived from an EMBL/GenBank/DDBJ whole genome shotgun (WGS) entry which is preliminary data.</text>
</comment>
<evidence type="ECO:0000313" key="2">
    <source>
        <dbReference type="Proteomes" id="UP001062846"/>
    </source>
</evidence>
<protein>
    <submittedName>
        <fullName evidence="1">Uncharacterized protein</fullName>
    </submittedName>
</protein>
<organism evidence="1 2">
    <name type="scientific">Rhododendron molle</name>
    <name type="common">Chinese azalea</name>
    <name type="synonym">Azalea mollis</name>
    <dbReference type="NCBI Taxonomy" id="49168"/>
    <lineage>
        <taxon>Eukaryota</taxon>
        <taxon>Viridiplantae</taxon>
        <taxon>Streptophyta</taxon>
        <taxon>Embryophyta</taxon>
        <taxon>Tracheophyta</taxon>
        <taxon>Spermatophyta</taxon>
        <taxon>Magnoliopsida</taxon>
        <taxon>eudicotyledons</taxon>
        <taxon>Gunneridae</taxon>
        <taxon>Pentapetalae</taxon>
        <taxon>asterids</taxon>
        <taxon>Ericales</taxon>
        <taxon>Ericaceae</taxon>
        <taxon>Ericoideae</taxon>
        <taxon>Rhodoreae</taxon>
        <taxon>Rhododendron</taxon>
    </lineage>
</organism>
<proteinExistence type="predicted"/>
<keyword evidence="2" id="KW-1185">Reference proteome</keyword>
<dbReference type="Proteomes" id="UP001062846">
    <property type="component" value="Chromosome 5"/>
</dbReference>
<accession>A0ACC0NJ23</accession>